<evidence type="ECO:0000256" key="2">
    <source>
        <dbReference type="ARBA" id="ARBA00022692"/>
    </source>
</evidence>
<feature type="region of interest" description="Disordered" evidence="6">
    <location>
        <begin position="33"/>
        <end position="64"/>
    </location>
</feature>
<comment type="subcellular location">
    <subcellularLocation>
        <location evidence="1">Membrane</location>
    </subcellularLocation>
</comment>
<keyword evidence="4 7" id="KW-0472">Membrane</keyword>
<proteinExistence type="predicted"/>
<evidence type="ECO:0000313" key="10">
    <source>
        <dbReference type="Proteomes" id="UP001341281"/>
    </source>
</evidence>
<dbReference type="GO" id="GO:0080115">
    <property type="term" value="F:myosin XI tail binding"/>
    <property type="evidence" value="ECO:0007669"/>
    <property type="project" value="UniProtKB-ARBA"/>
</dbReference>
<gene>
    <name evidence="9" type="ORF">U9M48_002227</name>
</gene>
<dbReference type="PROSITE" id="PS51775">
    <property type="entry name" value="GTD_BINDING"/>
    <property type="match status" value="1"/>
</dbReference>
<reference evidence="9 10" key="1">
    <citation type="submission" date="2024-02" db="EMBL/GenBank/DDBJ databases">
        <title>High-quality chromosome-scale genome assembly of Pensacola bahiagrass (Paspalum notatum Flugge var. saurae).</title>
        <authorList>
            <person name="Vega J.M."/>
            <person name="Podio M."/>
            <person name="Orjuela J."/>
            <person name="Siena L.A."/>
            <person name="Pessino S.C."/>
            <person name="Combes M.C."/>
            <person name="Mariac C."/>
            <person name="Albertini E."/>
            <person name="Pupilli F."/>
            <person name="Ortiz J.P.A."/>
            <person name="Leblanc O."/>
        </authorList>
    </citation>
    <scope>NUCLEOTIDE SEQUENCE [LARGE SCALE GENOMIC DNA]</scope>
    <source>
        <strain evidence="9">R1</strain>
        <tissue evidence="9">Leaf</tissue>
    </source>
</reference>
<dbReference type="GO" id="GO:0016020">
    <property type="term" value="C:membrane"/>
    <property type="evidence" value="ECO:0007669"/>
    <property type="project" value="UniProtKB-SubCell"/>
</dbReference>
<feature type="coiled-coil region" evidence="5">
    <location>
        <begin position="64"/>
        <end position="91"/>
    </location>
</feature>
<evidence type="ECO:0000256" key="6">
    <source>
        <dbReference type="SAM" id="MobiDB-lite"/>
    </source>
</evidence>
<dbReference type="PANTHER" id="PTHR31422">
    <property type="entry name" value="BNAANNG28530D PROTEIN"/>
    <property type="match status" value="1"/>
</dbReference>
<dbReference type="PANTHER" id="PTHR31422:SF59">
    <property type="entry name" value="MYOSIN-BINDING PROTEIN 7"/>
    <property type="match status" value="1"/>
</dbReference>
<evidence type="ECO:0000259" key="8">
    <source>
        <dbReference type="PROSITE" id="PS51775"/>
    </source>
</evidence>
<feature type="region of interest" description="Disordered" evidence="6">
    <location>
        <begin position="193"/>
        <end position="217"/>
    </location>
</feature>
<sequence>MPGSSPGCCSADPDDACPLCGTPFSPSLSLAAPSRVALAQRRAGPPPADASSSAPPSPSPSPSAALLRDALARQRRALAALQAELEAERGAAAGAACEAMSMILRLQREKAEAAMDARQQRRYAEARAARDAAEAAALRGALDRRGAAVRALAARLRECQARLLRLGYPAPDCPDADPALCYGYEYGYDDSSDEDGGGGLDVGTPRTHHLLNSRDPSSPDAGIEPVVLFGSSACPRVVALADEFPLFADHRGAPGGDEGSDSDDRVYTVDAVHGVPVVAPPEDACYYGPGGWAAQGEDEEMEKLKARLRALEADRESMRHAIMSMGDEKAQVVLLREIAQQLCRDTAVPFTAAPLKAQPRLQPVVAPQRKLVKMQPCFVKVFVITVIKSNEYSGSVETMKSFPYYILAREVNKFASHWRRLDVLHQTFSLASSYFFSALLFYVIQWVMSIFCWRRKSNRIRYPIGMCGSNVGLMLVLDRFPKQRQKKIPTRKLGTSIL</sequence>
<evidence type="ECO:0000256" key="3">
    <source>
        <dbReference type="ARBA" id="ARBA00022989"/>
    </source>
</evidence>
<dbReference type="Proteomes" id="UP001341281">
    <property type="component" value="Chromosome 01"/>
</dbReference>
<keyword evidence="3 7" id="KW-1133">Transmembrane helix</keyword>
<evidence type="ECO:0000256" key="7">
    <source>
        <dbReference type="SAM" id="Phobius"/>
    </source>
</evidence>
<protein>
    <recommendedName>
        <fullName evidence="8">GTD-binding domain-containing protein</fullName>
    </recommendedName>
</protein>
<feature type="coiled-coil region" evidence="5">
    <location>
        <begin position="294"/>
        <end position="321"/>
    </location>
</feature>
<keyword evidence="2 7" id="KW-0812">Transmembrane</keyword>
<dbReference type="AlphaFoldDB" id="A0AAQ3PJ59"/>
<evidence type="ECO:0000313" key="9">
    <source>
        <dbReference type="EMBL" id="WVZ51035.1"/>
    </source>
</evidence>
<evidence type="ECO:0000256" key="5">
    <source>
        <dbReference type="SAM" id="Coils"/>
    </source>
</evidence>
<name>A0AAQ3PJ59_PASNO</name>
<keyword evidence="10" id="KW-1185">Reference proteome</keyword>
<keyword evidence="5" id="KW-0175">Coiled coil</keyword>
<accession>A0AAQ3PJ59</accession>
<dbReference type="EMBL" id="CP144745">
    <property type="protein sequence ID" value="WVZ51035.1"/>
    <property type="molecule type" value="Genomic_DNA"/>
</dbReference>
<evidence type="ECO:0000256" key="4">
    <source>
        <dbReference type="ARBA" id="ARBA00023136"/>
    </source>
</evidence>
<feature type="transmembrane region" description="Helical" evidence="7">
    <location>
        <begin position="434"/>
        <end position="453"/>
    </location>
</feature>
<dbReference type="InterPro" id="IPR007656">
    <property type="entry name" value="GTD-bd"/>
</dbReference>
<evidence type="ECO:0000256" key="1">
    <source>
        <dbReference type="ARBA" id="ARBA00004370"/>
    </source>
</evidence>
<organism evidence="9 10">
    <name type="scientific">Paspalum notatum var. saurae</name>
    <dbReference type="NCBI Taxonomy" id="547442"/>
    <lineage>
        <taxon>Eukaryota</taxon>
        <taxon>Viridiplantae</taxon>
        <taxon>Streptophyta</taxon>
        <taxon>Embryophyta</taxon>
        <taxon>Tracheophyta</taxon>
        <taxon>Spermatophyta</taxon>
        <taxon>Magnoliopsida</taxon>
        <taxon>Liliopsida</taxon>
        <taxon>Poales</taxon>
        <taxon>Poaceae</taxon>
        <taxon>PACMAD clade</taxon>
        <taxon>Panicoideae</taxon>
        <taxon>Andropogonodae</taxon>
        <taxon>Paspaleae</taxon>
        <taxon>Paspalinae</taxon>
        <taxon>Paspalum</taxon>
    </lineage>
</organism>
<dbReference type="Pfam" id="PF04576">
    <property type="entry name" value="Zein-binding"/>
    <property type="match status" value="1"/>
</dbReference>
<feature type="domain" description="GTD-binding" evidence="8">
    <location>
        <begin position="62"/>
        <end position="160"/>
    </location>
</feature>
<feature type="compositionally biased region" description="Low complexity" evidence="6">
    <location>
        <begin position="33"/>
        <end position="54"/>
    </location>
</feature>